<evidence type="ECO:0000256" key="4">
    <source>
        <dbReference type="ARBA" id="ARBA00022606"/>
    </source>
</evidence>
<dbReference type="PANTHER" id="PTHR11923">
    <property type="entry name" value="SCAVENGER RECEPTOR CLASS B TYPE-1 SR-B1"/>
    <property type="match status" value="1"/>
</dbReference>
<protein>
    <recommendedName>
        <fullName evidence="15">Sensory neuron membrane protein 1</fullName>
    </recommendedName>
</protein>
<evidence type="ECO:0008006" key="15">
    <source>
        <dbReference type="Google" id="ProtNLM"/>
    </source>
</evidence>
<gene>
    <name evidence="13" type="ORF">ABEB36_013677</name>
</gene>
<organism evidence="13 14">
    <name type="scientific">Hypothenemus hampei</name>
    <name type="common">Coffee berry borer</name>
    <dbReference type="NCBI Taxonomy" id="57062"/>
    <lineage>
        <taxon>Eukaryota</taxon>
        <taxon>Metazoa</taxon>
        <taxon>Ecdysozoa</taxon>
        <taxon>Arthropoda</taxon>
        <taxon>Hexapoda</taxon>
        <taxon>Insecta</taxon>
        <taxon>Pterygota</taxon>
        <taxon>Neoptera</taxon>
        <taxon>Endopterygota</taxon>
        <taxon>Coleoptera</taxon>
        <taxon>Polyphaga</taxon>
        <taxon>Cucujiformia</taxon>
        <taxon>Curculionidae</taxon>
        <taxon>Scolytinae</taxon>
        <taxon>Hypothenemus</taxon>
    </lineage>
</organism>
<feature type="transmembrane region" description="Helical" evidence="12">
    <location>
        <begin position="46"/>
        <end position="69"/>
    </location>
</feature>
<sequence length="562" mass="63516">MKIAQKTFKKFLFYIFPQLKLVHNFSKKVTGLKNTKKKYRIIKMRLSLKIIVGSACSFLFIILIGFILFPHVIKSQVKKMVNLKPGQDIREMFLKVPFPLSFKVYIFSVVNPDEVQKGAMPILEEKGPFCYQEWKTKINVEDIDGDDTISYDPVDTFIEMSEPGCAAFDTEVNIAHPMILGMVNTISRQKPGALTLANKAIKSIWLNPMSLFITVKARDVLFDGVTINCGVQDFAGKAICTQLKGEPSLKHISEDDLEFSLLGPKNATPGKRIKAFRGSQDFHLVGRIVTYDTKFKMEVWNDTKCDVIFGTDGTIFPPMLKKEEGLASFSPDLCRALVAKFKTQTKYDGIPVSYYDASLGDQSKNPEDACYCTTPQTCLKKGLMDLYKCAGIPIYVSQPHFYDSDESYLKGVRGLKPEVEKHAIRILFEPLTGSPVSARKRLQFNMPLEPNPKVEIFHNFTPTILPIFWVEEGVDLNNTFTKPLKTLFLMKKIVTIMKYTVLLVSLAGLGAGIYLHVRPDESMTVTTVNKVKPEENGTKITKTIDDDMMDGLEKNGYREEKY</sequence>
<dbReference type="GO" id="GO:0007608">
    <property type="term" value="P:sensory perception of smell"/>
    <property type="evidence" value="ECO:0007669"/>
    <property type="project" value="UniProtKB-KW"/>
</dbReference>
<dbReference type="Proteomes" id="UP001566132">
    <property type="component" value="Unassembled WGS sequence"/>
</dbReference>
<evidence type="ECO:0000313" key="14">
    <source>
        <dbReference type="Proteomes" id="UP001566132"/>
    </source>
</evidence>
<keyword evidence="8 12" id="KW-0472">Membrane</keyword>
<evidence type="ECO:0000256" key="12">
    <source>
        <dbReference type="SAM" id="Phobius"/>
    </source>
</evidence>
<reference evidence="13 14" key="1">
    <citation type="submission" date="2024-05" db="EMBL/GenBank/DDBJ databases">
        <title>Genetic variation in Jamaican populations of the coffee berry borer (Hypothenemus hampei).</title>
        <authorList>
            <person name="Errbii M."/>
            <person name="Myrie A."/>
        </authorList>
    </citation>
    <scope>NUCLEOTIDE SEQUENCE [LARGE SCALE GENOMIC DNA]</scope>
    <source>
        <strain evidence="13">JA-Hopewell-2020-01-JO</strain>
        <tissue evidence="13">Whole body</tissue>
    </source>
</reference>
<feature type="transmembrane region" description="Helical" evidence="12">
    <location>
        <begin position="496"/>
        <end position="517"/>
    </location>
</feature>
<keyword evidence="14" id="KW-1185">Reference proteome</keyword>
<accession>A0ABD1E4Y0</accession>
<evidence type="ECO:0000256" key="11">
    <source>
        <dbReference type="ARBA" id="ARBA00023180"/>
    </source>
</evidence>
<proteinExistence type="inferred from homology"/>
<evidence type="ECO:0000256" key="6">
    <source>
        <dbReference type="ARBA" id="ARBA00022725"/>
    </source>
</evidence>
<evidence type="ECO:0000256" key="9">
    <source>
        <dbReference type="ARBA" id="ARBA00023157"/>
    </source>
</evidence>
<comment type="similarity">
    <text evidence="2">Belongs to the CD36 family.</text>
</comment>
<dbReference type="PANTHER" id="PTHR11923:SF69">
    <property type="entry name" value="SENSORY NEURON MEMBRANE PROTEIN 1"/>
    <property type="match status" value="1"/>
</dbReference>
<keyword evidence="11" id="KW-0325">Glycoprotein</keyword>
<dbReference type="InterPro" id="IPR002159">
    <property type="entry name" value="CD36_fam"/>
</dbReference>
<name>A0ABD1E4Y0_HYPHA</name>
<evidence type="ECO:0000256" key="8">
    <source>
        <dbReference type="ARBA" id="ARBA00023136"/>
    </source>
</evidence>
<keyword evidence="6" id="KW-0552">Olfaction</keyword>
<evidence type="ECO:0000313" key="13">
    <source>
        <dbReference type="EMBL" id="KAL1489742.1"/>
    </source>
</evidence>
<dbReference type="GO" id="GO:0005886">
    <property type="term" value="C:plasma membrane"/>
    <property type="evidence" value="ECO:0007669"/>
    <property type="project" value="UniProtKB-SubCell"/>
</dbReference>
<keyword evidence="3" id="KW-1003">Cell membrane</keyword>
<evidence type="ECO:0000256" key="1">
    <source>
        <dbReference type="ARBA" id="ARBA00004651"/>
    </source>
</evidence>
<dbReference type="EMBL" id="JBDJPC010000011">
    <property type="protein sequence ID" value="KAL1489742.1"/>
    <property type="molecule type" value="Genomic_DNA"/>
</dbReference>
<keyword evidence="7 12" id="KW-1133">Transmembrane helix</keyword>
<keyword evidence="5 12" id="KW-0812">Transmembrane</keyword>
<evidence type="ECO:0000256" key="5">
    <source>
        <dbReference type="ARBA" id="ARBA00022692"/>
    </source>
</evidence>
<comment type="subcellular location">
    <subcellularLocation>
        <location evidence="1">Cell membrane</location>
        <topology evidence="1">Multi-pass membrane protein</topology>
    </subcellularLocation>
</comment>
<dbReference type="Pfam" id="PF01130">
    <property type="entry name" value="CD36"/>
    <property type="match status" value="1"/>
</dbReference>
<keyword evidence="9" id="KW-1015">Disulfide bond</keyword>
<evidence type="ECO:0000256" key="3">
    <source>
        <dbReference type="ARBA" id="ARBA00022475"/>
    </source>
</evidence>
<comment type="caution">
    <text evidence="13">The sequence shown here is derived from an EMBL/GenBank/DDBJ whole genome shotgun (WGS) entry which is preliminary data.</text>
</comment>
<dbReference type="PRINTS" id="PR01609">
    <property type="entry name" value="CD36FAMILY"/>
</dbReference>
<dbReference type="AlphaFoldDB" id="A0ABD1E4Y0"/>
<evidence type="ECO:0000256" key="2">
    <source>
        <dbReference type="ARBA" id="ARBA00010532"/>
    </source>
</evidence>
<evidence type="ECO:0000256" key="10">
    <source>
        <dbReference type="ARBA" id="ARBA00023170"/>
    </source>
</evidence>
<keyword evidence="4" id="KW-0716">Sensory transduction</keyword>
<keyword evidence="10" id="KW-0675">Receptor</keyword>
<evidence type="ECO:0000256" key="7">
    <source>
        <dbReference type="ARBA" id="ARBA00022989"/>
    </source>
</evidence>